<dbReference type="InterPro" id="IPR007145">
    <property type="entry name" value="MAP65_Ase1_PRC1"/>
</dbReference>
<feature type="region of interest" description="Disordered" evidence="1">
    <location>
        <begin position="727"/>
        <end position="774"/>
    </location>
</feature>
<dbReference type="GO" id="GO:0051256">
    <property type="term" value="P:mitotic spindle midzone assembly"/>
    <property type="evidence" value="ECO:0007669"/>
    <property type="project" value="TreeGrafter"/>
</dbReference>
<dbReference type="AlphaFoldDB" id="W4JNR7"/>
<dbReference type="InParanoid" id="W4JNR7"/>
<evidence type="ECO:0000256" key="1">
    <source>
        <dbReference type="SAM" id="MobiDB-lite"/>
    </source>
</evidence>
<dbReference type="HOGENOM" id="CLU_009812_0_0_1"/>
<evidence type="ECO:0000313" key="2">
    <source>
        <dbReference type="EMBL" id="ETW75183.1"/>
    </source>
</evidence>
<dbReference type="Pfam" id="PF03999">
    <property type="entry name" value="MAP65_ASE1"/>
    <property type="match status" value="1"/>
</dbReference>
<dbReference type="PANTHER" id="PTHR19321:SF41">
    <property type="entry name" value="FASCETTO-RELATED"/>
    <property type="match status" value="1"/>
</dbReference>
<evidence type="ECO:0000313" key="3">
    <source>
        <dbReference type="Proteomes" id="UP000030671"/>
    </source>
</evidence>
<sequence>MEMLPQPSITSLLDSLHTHLQSQTQLLPTLHGQLGLPPTALADELLSLQQTLTRCVEDQIDGRRKQVDEWLSKCEGVEKECHRYGVALGGHIKGPGSTVGEARKEHVLPKRYDVLTELQEKLRQLYHTKYEQLLTLTNRIAVLSRTLGEGFFAEDILEPKVAGEGNLLNAANVQHRDVTPERFSKLEKELVRGKGEVAKRVAQLQSIFVQIDWLYTELGIAPPSISDFSPDSNAASTSSLHLSALSRPITTRTSNSNLNLNADPFLSDSLATPTPGSRTRPRTPALFLTSEPDRPETPYELVFARFAARLEEADSEGLVEGHIVGLEGVEPTPGLLAWAEGVVSDLEDTKRRREGRIQAMYDQLEGLWRRLGVPDSAMDGFVDAHRGSTGDTEQAYEEELERMLELKREMMGTFIQNARDEISKLWEELMVGDEEREDFAPFFDDEHTEELLTIHEDEIKRLKDERRMKAHLLGSIRKYFDICEEEKELASAATDQNRLLGRGPRDPGRLLREEKMRKRVQKEKPRLEQDLLASIPAWEAEAGRPFLVHSASMLQILLEAAGLSSDKENARRKPGQRAGSVPPRATTPSNSNSAHAPGYGHHLSSSSSSSGKGSITPAVRPASSQGLRSVPQKRPRLGDATAAYRNAPGNPPVPRIRPPSPSRIAMPKPVSASLSLSTSTAASSLPRPTRNVSAPRPGTQHHTLGIGRAPARALGASVGPGTYRHAPRTASSTTAVYRAAPPPNPQVLARKASRARRESFKPRPSVDGAWASGAPGGRYGGFGGAIVKEEEDY</sequence>
<feature type="compositionally biased region" description="Low complexity" evidence="1">
    <location>
        <begin position="671"/>
        <end position="685"/>
    </location>
</feature>
<dbReference type="Gene3D" id="1.20.58.1520">
    <property type="match status" value="1"/>
</dbReference>
<dbReference type="PANTHER" id="PTHR19321">
    <property type="entry name" value="PROTEIN REGULATOR OF CYTOKINESIS 1 PRC1-RELATED"/>
    <property type="match status" value="1"/>
</dbReference>
<dbReference type="STRING" id="747525.W4JNR7"/>
<feature type="compositionally biased region" description="Pro residues" evidence="1">
    <location>
        <begin position="649"/>
        <end position="661"/>
    </location>
</feature>
<name>W4JNR7_HETIT</name>
<reference evidence="2 3" key="1">
    <citation type="journal article" date="2012" name="New Phytol.">
        <title>Insight into trade-off between wood decay and parasitism from the genome of a fungal forest pathogen.</title>
        <authorList>
            <person name="Olson A."/>
            <person name="Aerts A."/>
            <person name="Asiegbu F."/>
            <person name="Belbahri L."/>
            <person name="Bouzid O."/>
            <person name="Broberg A."/>
            <person name="Canback B."/>
            <person name="Coutinho P.M."/>
            <person name="Cullen D."/>
            <person name="Dalman K."/>
            <person name="Deflorio G."/>
            <person name="van Diepen L.T."/>
            <person name="Dunand C."/>
            <person name="Duplessis S."/>
            <person name="Durling M."/>
            <person name="Gonthier P."/>
            <person name="Grimwood J."/>
            <person name="Fossdal C.G."/>
            <person name="Hansson D."/>
            <person name="Henrissat B."/>
            <person name="Hietala A."/>
            <person name="Himmelstrand K."/>
            <person name="Hoffmeister D."/>
            <person name="Hogberg N."/>
            <person name="James T.Y."/>
            <person name="Karlsson M."/>
            <person name="Kohler A."/>
            <person name="Kues U."/>
            <person name="Lee Y.H."/>
            <person name="Lin Y.C."/>
            <person name="Lind M."/>
            <person name="Lindquist E."/>
            <person name="Lombard V."/>
            <person name="Lucas S."/>
            <person name="Lunden K."/>
            <person name="Morin E."/>
            <person name="Murat C."/>
            <person name="Park J."/>
            <person name="Raffaello T."/>
            <person name="Rouze P."/>
            <person name="Salamov A."/>
            <person name="Schmutz J."/>
            <person name="Solheim H."/>
            <person name="Stahlberg J."/>
            <person name="Velez H."/>
            <person name="de Vries R.P."/>
            <person name="Wiebenga A."/>
            <person name="Woodward S."/>
            <person name="Yakovlev I."/>
            <person name="Garbelotto M."/>
            <person name="Martin F."/>
            <person name="Grigoriev I.V."/>
            <person name="Stenlid J."/>
        </authorList>
    </citation>
    <scope>NUCLEOTIDE SEQUENCE [LARGE SCALE GENOMIC DNA]</scope>
    <source>
        <strain evidence="2 3">TC 32-1</strain>
    </source>
</reference>
<dbReference type="Proteomes" id="UP000030671">
    <property type="component" value="Unassembled WGS sequence"/>
</dbReference>
<dbReference type="KEGG" id="hir:HETIRDRAFT_330826"/>
<organism evidence="2 3">
    <name type="scientific">Heterobasidion irregulare (strain TC 32-1)</name>
    <dbReference type="NCBI Taxonomy" id="747525"/>
    <lineage>
        <taxon>Eukaryota</taxon>
        <taxon>Fungi</taxon>
        <taxon>Dikarya</taxon>
        <taxon>Basidiomycota</taxon>
        <taxon>Agaricomycotina</taxon>
        <taxon>Agaricomycetes</taxon>
        <taxon>Russulales</taxon>
        <taxon>Bondarzewiaceae</taxon>
        <taxon>Heterobasidion</taxon>
        <taxon>Heterobasidion annosum species complex</taxon>
    </lineage>
</organism>
<dbReference type="GO" id="GO:0005737">
    <property type="term" value="C:cytoplasm"/>
    <property type="evidence" value="ECO:0007669"/>
    <property type="project" value="TreeGrafter"/>
</dbReference>
<feature type="region of interest" description="Disordered" evidence="1">
    <location>
        <begin position="253"/>
        <end position="291"/>
    </location>
</feature>
<dbReference type="GO" id="GO:0008017">
    <property type="term" value="F:microtubule binding"/>
    <property type="evidence" value="ECO:0007669"/>
    <property type="project" value="InterPro"/>
</dbReference>
<accession>W4JNR7</accession>
<feature type="region of interest" description="Disordered" evidence="1">
    <location>
        <begin position="565"/>
        <end position="704"/>
    </location>
</feature>
<dbReference type="OrthoDB" id="642895at2759"/>
<dbReference type="EMBL" id="KI925466">
    <property type="protein sequence ID" value="ETW75183.1"/>
    <property type="molecule type" value="Genomic_DNA"/>
</dbReference>
<dbReference type="GeneID" id="20671619"/>
<dbReference type="eggNOG" id="KOG4302">
    <property type="taxonomic scope" value="Eukaryota"/>
</dbReference>
<dbReference type="RefSeq" id="XP_009552625.1">
    <property type="nucleotide sequence ID" value="XM_009554330.1"/>
</dbReference>
<evidence type="ECO:0008006" key="4">
    <source>
        <dbReference type="Google" id="ProtNLM"/>
    </source>
</evidence>
<keyword evidence="3" id="KW-1185">Reference proteome</keyword>
<feature type="compositionally biased region" description="Low complexity" evidence="1">
    <location>
        <begin position="272"/>
        <end position="284"/>
    </location>
</feature>
<proteinExistence type="predicted"/>
<dbReference type="GO" id="GO:1990023">
    <property type="term" value="C:mitotic spindle midzone"/>
    <property type="evidence" value="ECO:0007669"/>
    <property type="project" value="TreeGrafter"/>
</dbReference>
<protein>
    <recommendedName>
        <fullName evidence="4">Microtubule associated protein</fullName>
    </recommendedName>
</protein>
<gene>
    <name evidence="2" type="ORF">HETIRDRAFT_330826</name>
</gene>